<dbReference type="InterPro" id="IPR017599">
    <property type="entry name" value="DNA_S_DndD"/>
</dbReference>
<dbReference type="PANTHER" id="PTHR32114">
    <property type="entry name" value="ABC TRANSPORTER ABCH.3"/>
    <property type="match status" value="1"/>
</dbReference>
<keyword evidence="6" id="KW-1185">Reference proteome</keyword>
<evidence type="ECO:0000256" key="4">
    <source>
        <dbReference type="SAM" id="Coils"/>
    </source>
</evidence>
<dbReference type="InterPro" id="IPR027417">
    <property type="entry name" value="P-loop_NTPase"/>
</dbReference>
<evidence type="ECO:0000256" key="3">
    <source>
        <dbReference type="ARBA" id="ARBA00013368"/>
    </source>
</evidence>
<dbReference type="Proteomes" id="UP000318453">
    <property type="component" value="Chromosome"/>
</dbReference>
<dbReference type="SUPFAM" id="SSF52540">
    <property type="entry name" value="P-loop containing nucleoside triphosphate hydrolases"/>
    <property type="match status" value="1"/>
</dbReference>
<comment type="subunit">
    <text evidence="2">Heterodimer of SbcC and SbcD.</text>
</comment>
<dbReference type="OrthoDB" id="9795626at2"/>
<protein>
    <recommendedName>
        <fullName evidence="3">Nuclease SbcCD subunit C</fullName>
    </recommendedName>
</protein>
<dbReference type="REBASE" id="364435">
    <property type="entry name" value="M.EnaZM001DndDP"/>
</dbReference>
<dbReference type="NCBIfam" id="TIGR03185">
    <property type="entry name" value="DNA_S_dndD"/>
    <property type="match status" value="1"/>
</dbReference>
<name>A0A5B8NIW6_9CHRO</name>
<feature type="coiled-coil region" evidence="4">
    <location>
        <begin position="389"/>
        <end position="481"/>
    </location>
</feature>
<evidence type="ECO:0000313" key="5">
    <source>
        <dbReference type="EMBL" id="QDZ38914.1"/>
    </source>
</evidence>
<feature type="coiled-coil region" evidence="4">
    <location>
        <begin position="210"/>
        <end position="290"/>
    </location>
</feature>
<sequence length="656" mass="75200">MILRELVLENFGPYRGRQVIDLSPDAGEQVRPIILFGGMNGGGKTTFMDAIRLAFYGQRAQCSTRGSLSYSDFLSQAVNRHSEGKTRIELAFEEILNNQLVVFRVTRTWQKGDNKDTLSILVDDWPDRALTNTWDEYIENLLPLGISNLFLFDGEQVKELAELDVPPPQVKEAIQSLLGLELAEKLGEDLEVLVNRKRKQLANKSTLSNIEAIETKLNQQKADLNTAKEQQEQLQRKLDRAHEDHRLALENFISEGGKIASQRSQLQRKINDLKENAETEKEALRELAADMLPLALITPLLNAAKEQGEQELEYQQALMTHEVVKKRDRALLDYINQLAISATEVDKISAFLQEENQTLEAKLHPKIPPYLRSDQDTLNFLNTVLDYRLPNLLKELKTKQEKLEEIKIEIDNSDREIANAASPEIYQKLETAVKEAQNKKAEAQANYESGQRYLQELEEKIKETKQELERYSQEAIDQNNNEHIIQSAAKVQKTLEQFKEKLTLKKLNKLEIEVTECFRYLLHKSDLVHRVSIDTHNFRLSLFDTQGKPIPKHRLSAGEKQLLAIAFLWGLARVSHRQLPIAIDTPLGRLDSSHRHNLVERYFPSASHQVILLSTDTEIGEVEYQQLKSQDAIAHQYQLTYEEDTGETIVQSGYFF</sequence>
<organism evidence="5 6">
    <name type="scientific">Euhalothece natronophila Z-M001</name>
    <dbReference type="NCBI Taxonomy" id="522448"/>
    <lineage>
        <taxon>Bacteria</taxon>
        <taxon>Bacillati</taxon>
        <taxon>Cyanobacteriota</taxon>
        <taxon>Cyanophyceae</taxon>
        <taxon>Oscillatoriophycideae</taxon>
        <taxon>Chroococcales</taxon>
        <taxon>Halothecacae</taxon>
        <taxon>Halothece cluster</taxon>
        <taxon>Euhalothece</taxon>
    </lineage>
</organism>
<reference evidence="5" key="1">
    <citation type="submission" date="2019-08" db="EMBL/GenBank/DDBJ databases">
        <title>Carotenoids and Carotenoid Binding Proteins in the Halophilic Cyanobacterium Euhalothece sp. ZM00.</title>
        <authorList>
            <person name="Cho S.M."/>
            <person name="Song J.Y."/>
            <person name="Park Y.-I."/>
        </authorList>
    </citation>
    <scope>NUCLEOTIDE SEQUENCE [LARGE SCALE GENOMIC DNA]</scope>
    <source>
        <strain evidence="5">Z-M001</strain>
    </source>
</reference>
<comment type="similarity">
    <text evidence="1">Belongs to the SMC family. SbcC subfamily.</text>
</comment>
<gene>
    <name evidence="5" type="primary">dndD</name>
    <name evidence="5" type="ORF">FRE64_02540</name>
</gene>
<accession>A0A5B8NIW6</accession>
<dbReference type="EMBL" id="CP042326">
    <property type="protein sequence ID" value="QDZ38914.1"/>
    <property type="molecule type" value="Genomic_DNA"/>
</dbReference>
<evidence type="ECO:0000256" key="2">
    <source>
        <dbReference type="ARBA" id="ARBA00011322"/>
    </source>
</evidence>
<keyword evidence="4" id="KW-0175">Coiled coil</keyword>
<proteinExistence type="inferred from homology"/>
<dbReference type="AlphaFoldDB" id="A0A5B8NIW6"/>
<dbReference type="PANTHER" id="PTHR32114:SF2">
    <property type="entry name" value="ABC TRANSPORTER ABCH.3"/>
    <property type="match status" value="1"/>
</dbReference>
<dbReference type="RefSeq" id="WP_146294525.1">
    <property type="nucleotide sequence ID" value="NZ_CP042326.1"/>
</dbReference>
<dbReference type="Gene3D" id="3.40.50.300">
    <property type="entry name" value="P-loop containing nucleotide triphosphate hydrolases"/>
    <property type="match status" value="2"/>
</dbReference>
<dbReference type="KEGG" id="enn:FRE64_02540"/>
<evidence type="ECO:0000313" key="6">
    <source>
        <dbReference type="Proteomes" id="UP000318453"/>
    </source>
</evidence>
<evidence type="ECO:0000256" key="1">
    <source>
        <dbReference type="ARBA" id="ARBA00006930"/>
    </source>
</evidence>